<dbReference type="KEGG" id="eiv:EIN_294600"/>
<sequence>KPLQIFFL</sequence>
<gene>
    <name evidence="1" type="ORF">EIN_294600</name>
</gene>
<evidence type="ECO:0000313" key="1">
    <source>
        <dbReference type="EMBL" id="ELP90970.1"/>
    </source>
</evidence>
<dbReference type="VEuPathDB" id="AmoebaDB:EIN_294600"/>
<evidence type="ECO:0000313" key="2">
    <source>
        <dbReference type="Proteomes" id="UP000014680"/>
    </source>
</evidence>
<dbReference type="EMBL" id="KB206482">
    <property type="protein sequence ID" value="ELP90970.1"/>
    <property type="molecule type" value="Genomic_DNA"/>
</dbReference>
<keyword evidence="2" id="KW-1185">Reference proteome</keyword>
<organism evidence="1 2">
    <name type="scientific">Entamoeba invadens IP1</name>
    <dbReference type="NCBI Taxonomy" id="370355"/>
    <lineage>
        <taxon>Eukaryota</taxon>
        <taxon>Amoebozoa</taxon>
        <taxon>Evosea</taxon>
        <taxon>Archamoebae</taxon>
        <taxon>Mastigamoebida</taxon>
        <taxon>Entamoebidae</taxon>
        <taxon>Entamoeba</taxon>
    </lineage>
</organism>
<reference evidence="1 2" key="1">
    <citation type="submission" date="2012-10" db="EMBL/GenBank/DDBJ databases">
        <authorList>
            <person name="Zafar N."/>
            <person name="Inman J."/>
            <person name="Hall N."/>
            <person name="Lorenzi H."/>
            <person name="Caler E."/>
        </authorList>
    </citation>
    <scope>NUCLEOTIDE SEQUENCE [LARGE SCALE GENOMIC DNA]</scope>
    <source>
        <strain evidence="1 2">IP1</strain>
    </source>
</reference>
<feature type="non-terminal residue" evidence="1">
    <location>
        <position position="1"/>
    </location>
</feature>
<dbReference type="GeneID" id="14889960"/>
<dbReference type="Proteomes" id="UP000014680">
    <property type="component" value="Unassembled WGS sequence"/>
</dbReference>
<accession>L7FMZ4</accession>
<protein>
    <submittedName>
        <fullName evidence="1">Uncharacterized protein</fullName>
    </submittedName>
</protein>
<dbReference type="RefSeq" id="XP_004257741.1">
    <property type="nucleotide sequence ID" value="XM_004257693.1"/>
</dbReference>
<proteinExistence type="predicted"/>
<name>L7FMZ4_ENTIV</name>
<feature type="non-terminal residue" evidence="1">
    <location>
        <position position="8"/>
    </location>
</feature>